<keyword evidence="2" id="KW-0012">Acyltransferase</keyword>
<dbReference type="PANTHER" id="PTHR43451:SF1">
    <property type="entry name" value="ACETYLTRANSFERASE"/>
    <property type="match status" value="1"/>
</dbReference>
<organism evidence="2 3">
    <name type="scientific">Vibrio rhizosphaerae</name>
    <dbReference type="NCBI Taxonomy" id="398736"/>
    <lineage>
        <taxon>Bacteria</taxon>
        <taxon>Pseudomonadati</taxon>
        <taxon>Pseudomonadota</taxon>
        <taxon>Gammaproteobacteria</taxon>
        <taxon>Vibrionales</taxon>
        <taxon>Vibrionaceae</taxon>
        <taxon>Vibrio</taxon>
    </lineage>
</organism>
<dbReference type="InterPro" id="IPR000182">
    <property type="entry name" value="GNAT_dom"/>
</dbReference>
<dbReference type="Gene3D" id="3.40.630.30">
    <property type="match status" value="1"/>
</dbReference>
<dbReference type="EMBL" id="JAWRCP010000001">
    <property type="protein sequence ID" value="MDW6092595.1"/>
    <property type="molecule type" value="Genomic_DNA"/>
</dbReference>
<dbReference type="SUPFAM" id="SSF55729">
    <property type="entry name" value="Acyl-CoA N-acyltransferases (Nat)"/>
    <property type="match status" value="1"/>
</dbReference>
<dbReference type="RefSeq" id="WP_318584772.1">
    <property type="nucleotide sequence ID" value="NZ_JAWRCP010000001.1"/>
</dbReference>
<protein>
    <submittedName>
        <fullName evidence="2">GNAT family N-acetyltransferase</fullName>
        <ecNumber evidence="2">2.3.1.-</ecNumber>
    </submittedName>
</protein>
<proteinExistence type="predicted"/>
<dbReference type="InterPro" id="IPR016181">
    <property type="entry name" value="Acyl_CoA_acyltransferase"/>
</dbReference>
<dbReference type="Pfam" id="PF13673">
    <property type="entry name" value="Acetyltransf_10"/>
    <property type="match status" value="1"/>
</dbReference>
<evidence type="ECO:0000313" key="2">
    <source>
        <dbReference type="EMBL" id="MDW6092595.1"/>
    </source>
</evidence>
<evidence type="ECO:0000313" key="3">
    <source>
        <dbReference type="Proteomes" id="UP001279860"/>
    </source>
</evidence>
<name>A0ABU4IT51_9VIBR</name>
<dbReference type="PANTHER" id="PTHR43451">
    <property type="entry name" value="ACETYLTRANSFERASE (GNAT) FAMILY PROTEIN"/>
    <property type="match status" value="1"/>
</dbReference>
<evidence type="ECO:0000259" key="1">
    <source>
        <dbReference type="PROSITE" id="PS51186"/>
    </source>
</evidence>
<feature type="domain" description="N-acetyltransferase" evidence="1">
    <location>
        <begin position="3"/>
        <end position="155"/>
    </location>
</feature>
<sequence>MDIKIRSALMSDAQAISELIVPLTDKYVCPTFDASARHLLLGSMSVANIETYLSGNYFYVVAVNPSDTVVGVAGIRDFSHLYHLFVADHYQGQGLSRQLWDVVKQASFNHGNHGYFTVNSAVNAEHVYLRFGFKRVEGVRNRNGILDIPMVLELLD</sequence>
<comment type="caution">
    <text evidence="2">The sequence shown here is derived from an EMBL/GenBank/DDBJ whole genome shotgun (WGS) entry which is preliminary data.</text>
</comment>
<gene>
    <name evidence="2" type="ORF">SBX64_08560</name>
</gene>
<keyword evidence="2" id="KW-0808">Transferase</keyword>
<reference evidence="2 3" key="1">
    <citation type="submission" date="2023-11" db="EMBL/GenBank/DDBJ databases">
        <title>Plant-associative lifestyle of Vibrio porteresiae and its evolutionary dynamics.</title>
        <authorList>
            <person name="Rameshkumar N."/>
            <person name="Kirti K."/>
        </authorList>
    </citation>
    <scope>NUCLEOTIDE SEQUENCE [LARGE SCALE GENOMIC DNA]</scope>
    <source>
        <strain evidence="2 3">MSSRF7</strain>
    </source>
</reference>
<dbReference type="PROSITE" id="PS51186">
    <property type="entry name" value="GNAT"/>
    <property type="match status" value="1"/>
</dbReference>
<keyword evidence="3" id="KW-1185">Reference proteome</keyword>
<dbReference type="EC" id="2.3.1.-" evidence="2"/>
<dbReference type="Proteomes" id="UP001279860">
    <property type="component" value="Unassembled WGS sequence"/>
</dbReference>
<dbReference type="GO" id="GO:0016746">
    <property type="term" value="F:acyltransferase activity"/>
    <property type="evidence" value="ECO:0007669"/>
    <property type="project" value="UniProtKB-KW"/>
</dbReference>
<accession>A0ABU4IT51</accession>
<dbReference type="InterPro" id="IPR052564">
    <property type="entry name" value="N-acetyltrans/Recomb-assoc"/>
</dbReference>
<dbReference type="CDD" id="cd04301">
    <property type="entry name" value="NAT_SF"/>
    <property type="match status" value="1"/>
</dbReference>